<dbReference type="EMBL" id="MKKK01000056">
    <property type="protein sequence ID" value="OEY93163.1"/>
    <property type="molecule type" value="Genomic_DNA"/>
</dbReference>
<dbReference type="PANTHER" id="PTHR10578:SF143">
    <property type="entry name" value="FMN-DEPENDENT ALPHA-HYDROXY ACID DEHYDROGENASE PB1A11.03"/>
    <property type="match status" value="1"/>
</dbReference>
<dbReference type="Pfam" id="PF01070">
    <property type="entry name" value="FMN_dh"/>
    <property type="match status" value="1"/>
</dbReference>
<dbReference type="SUPFAM" id="SSF51395">
    <property type="entry name" value="FMN-linked oxidoreductases"/>
    <property type="match status" value="1"/>
</dbReference>
<comment type="cofactor">
    <cofactor evidence="1">
        <name>FMN</name>
        <dbReference type="ChEBI" id="CHEBI:58210"/>
    </cofactor>
</comment>
<dbReference type="STRING" id="1262585.BJI46_04715"/>
<sequence length="366" mass="40898">MNKHPLPPLTHIPANLQTIADYEQQAAQHLSMQTWSYLTGGAMHEISVQQNLLQFQDIQLIPRHLNDLTHGHTQITLFGKQYPHPIFLAPIGHQQLFHPQGEAASALAAEVMQANYILSTFSNTAMTEVNQNYPFKWFQLYWQGSRECSLPLIKQAEASGFQAIVITIDAPHVGIRDRERKIFFQLPENMQHPHTPTHISFPDVSPTEHPLFNGLMKIAPQWHDIEWLINNTQLPIILKGVLHPADAKKAVEMGVHGLIISNHGGRILDTTICPLHALQKIRQLVPTDYPLLLDGGIRRGTDIFKAIALGASAVLIGRPYIYGLATAGALGAAHVIRILKEEFEITMALMGTATIKDINNDHIYLD</sequence>
<reference evidence="7 8" key="1">
    <citation type="submission" date="2016-09" db="EMBL/GenBank/DDBJ databases">
        <authorList>
            <person name="Capua I."/>
            <person name="De Benedictis P."/>
            <person name="Joannis T."/>
            <person name="Lombin L.H."/>
            <person name="Cattoli G."/>
        </authorList>
    </citation>
    <scope>NUCLEOTIDE SEQUENCE [LARGE SCALE GENOMIC DNA]</scope>
    <source>
        <strain evidence="7 8">ANC 4671</strain>
    </source>
</reference>
<dbReference type="PROSITE" id="PS51349">
    <property type="entry name" value="FMN_HYDROXY_ACID_DH_2"/>
    <property type="match status" value="1"/>
</dbReference>
<dbReference type="GO" id="GO:0010181">
    <property type="term" value="F:FMN binding"/>
    <property type="evidence" value="ECO:0007669"/>
    <property type="project" value="InterPro"/>
</dbReference>
<accession>A0A1E7R1H8</accession>
<evidence type="ECO:0000313" key="8">
    <source>
        <dbReference type="Proteomes" id="UP000185895"/>
    </source>
</evidence>
<feature type="binding site" evidence="5">
    <location>
        <position position="119"/>
    </location>
    <ligand>
        <name>FMN</name>
        <dbReference type="ChEBI" id="CHEBI:58210"/>
    </ligand>
</feature>
<feature type="domain" description="FMN hydroxy acid dehydrogenase" evidence="6">
    <location>
        <begin position="11"/>
        <end position="366"/>
    </location>
</feature>
<evidence type="ECO:0000256" key="4">
    <source>
        <dbReference type="PIRSR" id="PIRSR000138-1"/>
    </source>
</evidence>
<feature type="binding site" evidence="5">
    <location>
        <begin position="317"/>
        <end position="318"/>
    </location>
    <ligand>
        <name>FMN</name>
        <dbReference type="ChEBI" id="CHEBI:58210"/>
    </ligand>
</feature>
<keyword evidence="5" id="KW-0285">Flavoprotein</keyword>
<evidence type="ECO:0000256" key="3">
    <source>
        <dbReference type="ARBA" id="ARBA00024042"/>
    </source>
</evidence>
<evidence type="ECO:0000313" key="7">
    <source>
        <dbReference type="EMBL" id="OEY93163.1"/>
    </source>
</evidence>
<dbReference type="InterPro" id="IPR037396">
    <property type="entry name" value="FMN_HAD"/>
</dbReference>
<evidence type="ECO:0000256" key="1">
    <source>
        <dbReference type="ARBA" id="ARBA00001917"/>
    </source>
</evidence>
<dbReference type="InterPro" id="IPR012133">
    <property type="entry name" value="Alpha-hydoxy_acid_DH_FMN"/>
</dbReference>
<dbReference type="PIRSF" id="PIRSF000138">
    <property type="entry name" value="Al-hdrx_acd_dh"/>
    <property type="match status" value="1"/>
</dbReference>
<feature type="binding site" evidence="5">
    <location>
        <position position="263"/>
    </location>
    <ligand>
        <name>glyoxylate</name>
        <dbReference type="ChEBI" id="CHEBI:36655"/>
    </ligand>
</feature>
<feature type="binding site" evidence="5">
    <location>
        <position position="167"/>
    </location>
    <ligand>
        <name>glyoxylate</name>
        <dbReference type="ChEBI" id="CHEBI:36655"/>
    </ligand>
</feature>
<feature type="binding site" evidence="5">
    <location>
        <position position="176"/>
    </location>
    <ligand>
        <name>glyoxylate</name>
        <dbReference type="ChEBI" id="CHEBI:36655"/>
    </ligand>
</feature>
<name>A0A1E7R1H8_9GAMM</name>
<dbReference type="InterPro" id="IPR000262">
    <property type="entry name" value="FMN-dep_DH"/>
</dbReference>
<organism evidence="7 8">
    <name type="scientific">Acinetobacter qingfengensis</name>
    <dbReference type="NCBI Taxonomy" id="1262585"/>
    <lineage>
        <taxon>Bacteria</taxon>
        <taxon>Pseudomonadati</taxon>
        <taxon>Pseudomonadota</taxon>
        <taxon>Gammaproteobacteria</taxon>
        <taxon>Moraxellales</taxon>
        <taxon>Moraxellaceae</taxon>
        <taxon>Acinetobacter</taxon>
    </lineage>
</organism>
<feature type="binding site" evidence="5">
    <location>
        <position position="139"/>
    </location>
    <ligand>
        <name>FMN</name>
        <dbReference type="ChEBI" id="CHEBI:58210"/>
    </ligand>
</feature>
<keyword evidence="2" id="KW-0560">Oxidoreductase</keyword>
<evidence type="ECO:0000256" key="2">
    <source>
        <dbReference type="ARBA" id="ARBA00023002"/>
    </source>
</evidence>
<dbReference type="Proteomes" id="UP000185895">
    <property type="component" value="Unassembled WGS sequence"/>
</dbReference>
<feature type="active site" description="Proton acceptor" evidence="4">
    <location>
        <position position="263"/>
    </location>
</feature>
<evidence type="ECO:0000259" key="6">
    <source>
        <dbReference type="PROSITE" id="PS51349"/>
    </source>
</evidence>
<keyword evidence="5" id="KW-0288">FMN</keyword>
<evidence type="ECO:0000256" key="5">
    <source>
        <dbReference type="PIRSR" id="PIRSR000138-2"/>
    </source>
</evidence>
<feature type="binding site" evidence="5">
    <location>
        <position position="37"/>
    </location>
    <ligand>
        <name>glyoxylate</name>
        <dbReference type="ChEBI" id="CHEBI:36655"/>
    </ligand>
</feature>
<feature type="binding site" evidence="5">
    <location>
        <position position="266"/>
    </location>
    <ligand>
        <name>glyoxylate</name>
        <dbReference type="ChEBI" id="CHEBI:36655"/>
    </ligand>
</feature>
<proteinExistence type="inferred from homology"/>
<comment type="caution">
    <text evidence="7">The sequence shown here is derived from an EMBL/GenBank/DDBJ whole genome shotgun (WGS) entry which is preliminary data.</text>
</comment>
<keyword evidence="8" id="KW-1185">Reference proteome</keyword>
<feature type="binding site" evidence="5">
    <location>
        <position position="239"/>
    </location>
    <ligand>
        <name>FMN</name>
        <dbReference type="ChEBI" id="CHEBI:58210"/>
    </ligand>
</feature>
<gene>
    <name evidence="7" type="ORF">BJI46_04715</name>
</gene>
<feature type="binding site" evidence="5">
    <location>
        <position position="141"/>
    </location>
    <ligand>
        <name>glyoxylate</name>
        <dbReference type="ChEBI" id="CHEBI:36655"/>
    </ligand>
</feature>
<comment type="similarity">
    <text evidence="3">Belongs to the FMN-dependent alpha-hydroxy acid dehydrogenase family.</text>
</comment>
<dbReference type="GO" id="GO:0016491">
    <property type="term" value="F:oxidoreductase activity"/>
    <property type="evidence" value="ECO:0007669"/>
    <property type="project" value="UniProtKB-KW"/>
</dbReference>
<protein>
    <submittedName>
        <fullName evidence="7">Alpha-hydroxy-acid oxidizing enzyme</fullName>
    </submittedName>
</protein>
<dbReference type="InterPro" id="IPR013785">
    <property type="entry name" value="Aldolase_TIM"/>
</dbReference>
<feature type="binding site" evidence="5">
    <location>
        <begin position="90"/>
        <end position="92"/>
    </location>
    <ligand>
        <name>FMN</name>
        <dbReference type="ChEBI" id="CHEBI:58210"/>
    </ligand>
</feature>
<dbReference type="AlphaFoldDB" id="A0A1E7R1H8"/>
<dbReference type="Gene3D" id="3.20.20.70">
    <property type="entry name" value="Aldolase class I"/>
    <property type="match status" value="1"/>
</dbReference>
<feature type="binding site" evidence="5">
    <location>
        <begin position="294"/>
        <end position="298"/>
    </location>
    <ligand>
        <name>FMN</name>
        <dbReference type="ChEBI" id="CHEBI:58210"/>
    </ligand>
</feature>
<dbReference type="FunFam" id="3.20.20.70:FF:000056">
    <property type="entry name" value="hydroxyacid oxidase 2"/>
    <property type="match status" value="1"/>
</dbReference>
<dbReference type="PANTHER" id="PTHR10578">
    <property type="entry name" value="S -2-HYDROXY-ACID OXIDASE-RELATED"/>
    <property type="match status" value="1"/>
</dbReference>
<dbReference type="GO" id="GO:0005737">
    <property type="term" value="C:cytoplasm"/>
    <property type="evidence" value="ECO:0007669"/>
    <property type="project" value="UniProtKB-ARBA"/>
</dbReference>
<feature type="binding site" evidence="5">
    <location>
        <position position="261"/>
    </location>
    <ligand>
        <name>FMN</name>
        <dbReference type="ChEBI" id="CHEBI:58210"/>
    </ligand>
</feature>
<dbReference type="CDD" id="cd02809">
    <property type="entry name" value="alpha_hydroxyacid_oxid_FMN"/>
    <property type="match status" value="1"/>
</dbReference>